<dbReference type="PANTHER" id="PTHR35795">
    <property type="entry name" value="SLR1885 PROTEIN"/>
    <property type="match status" value="1"/>
</dbReference>
<protein>
    <recommendedName>
        <fullName evidence="1">bis(5'-nucleosyl)-tetraphosphatase (symmetrical)</fullName>
        <ecNumber evidence="1">3.6.1.41</ecNumber>
    </recommendedName>
</protein>
<evidence type="ECO:0000256" key="5">
    <source>
        <dbReference type="ARBA" id="ARBA00023004"/>
    </source>
</evidence>
<dbReference type="PROSITE" id="PS51831">
    <property type="entry name" value="HD"/>
    <property type="match status" value="1"/>
</dbReference>
<dbReference type="InterPro" id="IPR003607">
    <property type="entry name" value="HD/PDEase_dom"/>
</dbReference>
<dbReference type="STRING" id="39492.ERS852540_02294"/>
<dbReference type="NCBIfam" id="TIGR00488">
    <property type="entry name" value="bis(5'-nucleosyl)-tetraphosphatase (symmetrical) YqeK"/>
    <property type="match status" value="1"/>
</dbReference>
<dbReference type="Proteomes" id="UP000095662">
    <property type="component" value="Unassembled WGS sequence"/>
</dbReference>
<keyword evidence="5" id="KW-0408">Iron</keyword>
<evidence type="ECO:0000256" key="4">
    <source>
        <dbReference type="ARBA" id="ARBA00022801"/>
    </source>
</evidence>
<keyword evidence="2" id="KW-0479">Metal-binding</keyword>
<reference evidence="8 9" key="1">
    <citation type="submission" date="2015-09" db="EMBL/GenBank/DDBJ databases">
        <authorList>
            <consortium name="Pathogen Informatics"/>
        </authorList>
    </citation>
    <scope>NUCLEOTIDE SEQUENCE [LARGE SCALE GENOMIC DNA]</scope>
    <source>
        <strain evidence="8 9">2789STDY5834928</strain>
    </source>
</reference>
<evidence type="ECO:0000313" key="8">
    <source>
        <dbReference type="EMBL" id="CUQ91249.1"/>
    </source>
</evidence>
<evidence type="ECO:0000256" key="1">
    <source>
        <dbReference type="ARBA" id="ARBA00012506"/>
    </source>
</evidence>
<evidence type="ECO:0000256" key="2">
    <source>
        <dbReference type="ARBA" id="ARBA00022723"/>
    </source>
</evidence>
<dbReference type="Gene3D" id="1.10.3210.10">
    <property type="entry name" value="Hypothetical protein af1432"/>
    <property type="match status" value="1"/>
</dbReference>
<accession>A0A175A2L8</accession>
<dbReference type="InterPro" id="IPR006675">
    <property type="entry name" value="HDIG_dom"/>
</dbReference>
<dbReference type="InterPro" id="IPR006674">
    <property type="entry name" value="HD_domain"/>
</dbReference>
<evidence type="ECO:0000256" key="3">
    <source>
        <dbReference type="ARBA" id="ARBA00022741"/>
    </source>
</evidence>
<dbReference type="SUPFAM" id="SSF109604">
    <property type="entry name" value="HD-domain/PDEase-like"/>
    <property type="match status" value="1"/>
</dbReference>
<keyword evidence="8" id="KW-0548">Nucleotidyltransferase</keyword>
<dbReference type="InterPro" id="IPR051094">
    <property type="entry name" value="Diverse_Catalytic_Enzymes"/>
</dbReference>
<keyword evidence="4" id="KW-0378">Hydrolase</keyword>
<feature type="domain" description="HD" evidence="7">
    <location>
        <begin position="31"/>
        <end position="146"/>
    </location>
</feature>
<keyword evidence="8" id="KW-0808">Transferase</keyword>
<dbReference type="GO" id="GO:0016779">
    <property type="term" value="F:nucleotidyltransferase activity"/>
    <property type="evidence" value="ECO:0007669"/>
    <property type="project" value="UniProtKB-KW"/>
</dbReference>
<proteinExistence type="predicted"/>
<gene>
    <name evidence="8" type="ORF">ERS852540_02294</name>
</gene>
<organism evidence="8 9">
    <name type="scientific">[Eubacterium] siraeum</name>
    <dbReference type="NCBI Taxonomy" id="39492"/>
    <lineage>
        <taxon>Bacteria</taxon>
        <taxon>Bacillati</taxon>
        <taxon>Bacillota</taxon>
        <taxon>Clostridia</taxon>
        <taxon>Eubacteriales</taxon>
        <taxon>Oscillospiraceae</taxon>
        <taxon>Oscillospiraceae incertae sedis</taxon>
    </lineage>
</organism>
<dbReference type="CDD" id="cd00077">
    <property type="entry name" value="HDc"/>
    <property type="match status" value="1"/>
</dbReference>
<dbReference type="GO" id="GO:0000166">
    <property type="term" value="F:nucleotide binding"/>
    <property type="evidence" value="ECO:0007669"/>
    <property type="project" value="UniProtKB-KW"/>
</dbReference>
<dbReference type="AlphaFoldDB" id="A0A175A2L8"/>
<dbReference type="SMART" id="SM00471">
    <property type="entry name" value="HDc"/>
    <property type="match status" value="1"/>
</dbReference>
<evidence type="ECO:0000313" key="9">
    <source>
        <dbReference type="Proteomes" id="UP000095662"/>
    </source>
</evidence>
<sequence length="215" mass="24326">MCEKLDKDEQRYAEKYADYVKMLKNTLSKKRFTHSMNVASMCLALAKKHGGDEEKAYLAGLLHDIKKEETPNAMKSQAILSNMDVSDEELYTPALWHAPAGAYHISKNLGIKDIDILNAVRYHTAGRADMSMLEKIVYLGDLTSADRSYKDVEKYREMSFENLDNAMYNALKYSIGETLGKGGLIPPCTIAGYNFYTRIMKAEKSTAERKNPKND</sequence>
<dbReference type="NCBIfam" id="TIGR00277">
    <property type="entry name" value="HDIG"/>
    <property type="match status" value="1"/>
</dbReference>
<evidence type="ECO:0000259" key="7">
    <source>
        <dbReference type="PROSITE" id="PS51831"/>
    </source>
</evidence>
<dbReference type="EMBL" id="CZBY01000023">
    <property type="protein sequence ID" value="CUQ91249.1"/>
    <property type="molecule type" value="Genomic_DNA"/>
</dbReference>
<dbReference type="InterPro" id="IPR005249">
    <property type="entry name" value="YqeK"/>
</dbReference>
<dbReference type="PANTHER" id="PTHR35795:SF1">
    <property type="entry name" value="BIS(5'-NUCLEOSYL)-TETRAPHOSPHATASE, SYMMETRICAL"/>
    <property type="match status" value="1"/>
</dbReference>
<dbReference type="OrthoDB" id="5295945at2"/>
<dbReference type="Pfam" id="PF01966">
    <property type="entry name" value="HD"/>
    <property type="match status" value="1"/>
</dbReference>
<keyword evidence="3" id="KW-0547">Nucleotide-binding</keyword>
<comment type="catalytic activity">
    <reaction evidence="6">
        <text>P(1),P(4)-bis(5'-adenosyl) tetraphosphate + H2O = 2 ADP + 2 H(+)</text>
        <dbReference type="Rhea" id="RHEA:24252"/>
        <dbReference type="ChEBI" id="CHEBI:15377"/>
        <dbReference type="ChEBI" id="CHEBI:15378"/>
        <dbReference type="ChEBI" id="CHEBI:58141"/>
        <dbReference type="ChEBI" id="CHEBI:456216"/>
        <dbReference type="EC" id="3.6.1.41"/>
    </reaction>
</comment>
<dbReference type="EC" id="3.6.1.41" evidence="1"/>
<name>A0A175A2L8_9FIRM</name>
<evidence type="ECO:0000256" key="6">
    <source>
        <dbReference type="ARBA" id="ARBA00049417"/>
    </source>
</evidence>
<dbReference type="GO" id="GO:0008803">
    <property type="term" value="F:bis(5'-nucleosyl)-tetraphosphatase (symmetrical) activity"/>
    <property type="evidence" value="ECO:0007669"/>
    <property type="project" value="UniProtKB-EC"/>
</dbReference>
<dbReference type="GO" id="GO:0046872">
    <property type="term" value="F:metal ion binding"/>
    <property type="evidence" value="ECO:0007669"/>
    <property type="project" value="UniProtKB-KW"/>
</dbReference>